<name>A0A1X7N570_9HYPH</name>
<evidence type="ECO:0000259" key="3">
    <source>
        <dbReference type="PROSITE" id="PS50240"/>
    </source>
</evidence>
<dbReference type="PROSITE" id="PS50240">
    <property type="entry name" value="TRYPSIN_DOM"/>
    <property type="match status" value="1"/>
</dbReference>
<dbReference type="AlphaFoldDB" id="A0A1X7N570"/>
<dbReference type="InterPro" id="IPR009003">
    <property type="entry name" value="Peptidase_S1_PA"/>
</dbReference>
<dbReference type="OrthoDB" id="8392384at2"/>
<dbReference type="Proteomes" id="UP000193083">
    <property type="component" value="Unassembled WGS sequence"/>
</dbReference>
<dbReference type="PANTHER" id="PTHR15462">
    <property type="entry name" value="SERINE PROTEASE"/>
    <property type="match status" value="1"/>
</dbReference>
<evidence type="ECO:0000256" key="2">
    <source>
        <dbReference type="SAM" id="MobiDB-lite"/>
    </source>
</evidence>
<organism evidence="4 5">
    <name type="scientific">Mesorhizobium australicum</name>
    <dbReference type="NCBI Taxonomy" id="536018"/>
    <lineage>
        <taxon>Bacteria</taxon>
        <taxon>Pseudomonadati</taxon>
        <taxon>Pseudomonadota</taxon>
        <taxon>Alphaproteobacteria</taxon>
        <taxon>Hyphomicrobiales</taxon>
        <taxon>Phyllobacteriaceae</taxon>
        <taxon>Mesorhizobium</taxon>
    </lineage>
</organism>
<dbReference type="PROSITE" id="PS00134">
    <property type="entry name" value="TRYPSIN_HIS"/>
    <property type="match status" value="1"/>
</dbReference>
<evidence type="ECO:0000313" key="4">
    <source>
        <dbReference type="EMBL" id="SMH32446.1"/>
    </source>
</evidence>
<dbReference type="RefSeq" id="WP_139832181.1">
    <property type="nucleotide sequence ID" value="NZ_FXBL01000004.1"/>
</dbReference>
<feature type="region of interest" description="Disordered" evidence="2">
    <location>
        <begin position="38"/>
        <end position="83"/>
    </location>
</feature>
<keyword evidence="5" id="KW-1185">Reference proteome</keyword>
<evidence type="ECO:0000313" key="5">
    <source>
        <dbReference type="Proteomes" id="UP000193083"/>
    </source>
</evidence>
<dbReference type="InterPro" id="IPR043504">
    <property type="entry name" value="Peptidase_S1_PA_chymotrypsin"/>
</dbReference>
<dbReference type="GO" id="GO:0006508">
    <property type="term" value="P:proteolysis"/>
    <property type="evidence" value="ECO:0007669"/>
    <property type="project" value="InterPro"/>
</dbReference>
<gene>
    <name evidence="4" type="ORF">SAMN02982922_1289</name>
</gene>
<dbReference type="InterPro" id="IPR050966">
    <property type="entry name" value="Glutamyl_endopeptidase"/>
</dbReference>
<reference evidence="4 5" key="1">
    <citation type="submission" date="2017-04" db="EMBL/GenBank/DDBJ databases">
        <authorList>
            <person name="Afonso C.L."/>
            <person name="Miller P.J."/>
            <person name="Scott M.A."/>
            <person name="Spackman E."/>
            <person name="Goraichik I."/>
            <person name="Dimitrov K.M."/>
            <person name="Suarez D.L."/>
            <person name="Swayne D.E."/>
        </authorList>
    </citation>
    <scope>NUCLEOTIDE SEQUENCE [LARGE SCALE GENOMIC DNA]</scope>
    <source>
        <strain evidence="4 5">B5P</strain>
    </source>
</reference>
<proteinExistence type="predicted"/>
<feature type="domain" description="Peptidase S1" evidence="3">
    <location>
        <begin position="117"/>
        <end position="374"/>
    </location>
</feature>
<dbReference type="Gene3D" id="2.40.10.10">
    <property type="entry name" value="Trypsin-like serine proteases"/>
    <property type="match status" value="2"/>
</dbReference>
<feature type="compositionally biased region" description="Low complexity" evidence="2">
    <location>
        <begin position="38"/>
        <end position="53"/>
    </location>
</feature>
<dbReference type="EMBL" id="FXBL01000004">
    <property type="protein sequence ID" value="SMH32446.1"/>
    <property type="molecule type" value="Genomic_DNA"/>
</dbReference>
<dbReference type="InterPro" id="IPR001254">
    <property type="entry name" value="Trypsin_dom"/>
</dbReference>
<keyword evidence="1" id="KW-0732">Signal</keyword>
<sequence>MSSLLKAARLTSITLGITLALVEMGSAQLANGAKTVAAGPSGSASASGPVGPGLSRLPTTTPSVVPYASTGGTPTVGEQAGATGDNGVGSNAYGLNSSYKWPYTIARVAVTGVPMNTTNGALVPVGSRPYRYSGKLWMRFGSSWYVCTASLVKKGVLITAAHCVHNYGQGTAGFANEVRWYPANYNSAGGPWGYYSGVTWRIPTVYFNGTDTCQSGATGVVCNNDLATVTLAPKNSVYAGTGMGGWYGYGWNGYSYLSTPIFGNATVAQITQIGYPVAIDNGYQMLRGDSYGKYITLTGSNGKLLKNTQLGSAMTGGSSGGPWLVNFGTAPVVTGSASLGNAANRNIVVGVTSWGYTSVGINVQGASWFGQNAEWPNASYGAYGAGNIGGMMQATCTASAAYC</sequence>
<dbReference type="GO" id="GO:0004252">
    <property type="term" value="F:serine-type endopeptidase activity"/>
    <property type="evidence" value="ECO:0007669"/>
    <property type="project" value="InterPro"/>
</dbReference>
<dbReference type="SUPFAM" id="SSF50494">
    <property type="entry name" value="Trypsin-like serine proteases"/>
    <property type="match status" value="1"/>
</dbReference>
<dbReference type="InterPro" id="IPR018114">
    <property type="entry name" value="TRYPSIN_HIS"/>
</dbReference>
<accession>A0A1X7N570</accession>
<protein>
    <submittedName>
        <fullName evidence="4">Trypsin</fullName>
    </submittedName>
</protein>
<evidence type="ECO:0000256" key="1">
    <source>
        <dbReference type="ARBA" id="ARBA00022729"/>
    </source>
</evidence>